<evidence type="ECO:0000313" key="1">
    <source>
        <dbReference type="EMBL" id="KAJ6989482.1"/>
    </source>
</evidence>
<evidence type="ECO:0000313" key="2">
    <source>
        <dbReference type="Proteomes" id="UP001164929"/>
    </source>
</evidence>
<keyword evidence="2" id="KW-1185">Reference proteome</keyword>
<sequence length="36" mass="4026">MLVPSQDSSSSSHSHTGPLFFCFQYKLFCTFFSASC</sequence>
<reference evidence="1" key="1">
    <citation type="journal article" date="2023" name="Mol. Ecol. Resour.">
        <title>Chromosome-level genome assembly of a triploid poplar Populus alba 'Berolinensis'.</title>
        <authorList>
            <person name="Chen S."/>
            <person name="Yu Y."/>
            <person name="Wang X."/>
            <person name="Wang S."/>
            <person name="Zhang T."/>
            <person name="Zhou Y."/>
            <person name="He R."/>
            <person name="Meng N."/>
            <person name="Wang Y."/>
            <person name="Liu W."/>
            <person name="Liu Z."/>
            <person name="Liu J."/>
            <person name="Guo Q."/>
            <person name="Huang H."/>
            <person name="Sederoff R.R."/>
            <person name="Wang G."/>
            <person name="Qu G."/>
            <person name="Chen S."/>
        </authorList>
    </citation>
    <scope>NUCLEOTIDE SEQUENCE</scope>
    <source>
        <strain evidence="1">SC-2020</strain>
    </source>
</reference>
<name>A0AAD6QFL4_9ROSI</name>
<comment type="caution">
    <text evidence="1">The sequence shown here is derived from an EMBL/GenBank/DDBJ whole genome shotgun (WGS) entry which is preliminary data.</text>
</comment>
<accession>A0AAD6QFL4</accession>
<organism evidence="1 2">
    <name type="scientific">Populus alba x Populus x berolinensis</name>
    <dbReference type="NCBI Taxonomy" id="444605"/>
    <lineage>
        <taxon>Eukaryota</taxon>
        <taxon>Viridiplantae</taxon>
        <taxon>Streptophyta</taxon>
        <taxon>Embryophyta</taxon>
        <taxon>Tracheophyta</taxon>
        <taxon>Spermatophyta</taxon>
        <taxon>Magnoliopsida</taxon>
        <taxon>eudicotyledons</taxon>
        <taxon>Gunneridae</taxon>
        <taxon>Pentapetalae</taxon>
        <taxon>rosids</taxon>
        <taxon>fabids</taxon>
        <taxon>Malpighiales</taxon>
        <taxon>Salicaceae</taxon>
        <taxon>Saliceae</taxon>
        <taxon>Populus</taxon>
    </lineage>
</organism>
<dbReference type="EMBL" id="JAQIZT010000008">
    <property type="protein sequence ID" value="KAJ6989482.1"/>
    <property type="molecule type" value="Genomic_DNA"/>
</dbReference>
<gene>
    <name evidence="1" type="ORF">NC653_022146</name>
</gene>
<dbReference type="AlphaFoldDB" id="A0AAD6QFL4"/>
<dbReference type="Proteomes" id="UP001164929">
    <property type="component" value="Chromosome 8"/>
</dbReference>
<proteinExistence type="predicted"/>
<protein>
    <submittedName>
        <fullName evidence="1">Uncharacterized protein</fullName>
    </submittedName>
</protein>